<dbReference type="EMBL" id="DPRK01000201">
    <property type="protein sequence ID" value="HCY82410.1"/>
    <property type="molecule type" value="Genomic_DNA"/>
</dbReference>
<accession>A0A3D6BT30</accession>
<dbReference type="SUPFAM" id="SSF48452">
    <property type="entry name" value="TPR-like"/>
    <property type="match status" value="1"/>
</dbReference>
<proteinExistence type="predicted"/>
<sequence>MKNLILLVGIAFSFHVQAQNNQELLKHYEAYYKQMKAQGDMQGIINGLTHLNILSPSAARQDSLAYLYMNEGKFVQALNTIGVDLMADDSDMAVEIKAVSLKSLNQPKLAVKQFEELFRRTQNVTLAYELAELYLQNQNLEEASKQVEYGLLHVQDNMKKTYYESQQPYQVPLKAGFLYLKGLIVFNQDKETNIDTAVTYLEQALTMAPNFNLAYVSRNALLGQKPQPSKKD</sequence>
<dbReference type="AlphaFoldDB" id="A0A3D6BT30"/>
<dbReference type="Gene3D" id="1.25.40.10">
    <property type="entry name" value="Tetratricopeptide repeat domain"/>
    <property type="match status" value="1"/>
</dbReference>
<dbReference type="InterPro" id="IPR011990">
    <property type="entry name" value="TPR-like_helical_dom_sf"/>
</dbReference>
<evidence type="ECO:0000313" key="2">
    <source>
        <dbReference type="Proteomes" id="UP000263268"/>
    </source>
</evidence>
<dbReference type="Proteomes" id="UP000263268">
    <property type="component" value="Unassembled WGS sequence"/>
</dbReference>
<reference evidence="1 2" key="1">
    <citation type="journal article" date="2018" name="Nat. Biotechnol.">
        <title>A standardized bacterial taxonomy based on genome phylogeny substantially revises the tree of life.</title>
        <authorList>
            <person name="Parks D.H."/>
            <person name="Chuvochina M."/>
            <person name="Waite D.W."/>
            <person name="Rinke C."/>
            <person name="Skarshewski A."/>
            <person name="Chaumeil P.A."/>
            <person name="Hugenholtz P."/>
        </authorList>
    </citation>
    <scope>NUCLEOTIDE SEQUENCE [LARGE SCALE GENOMIC DNA]</scope>
    <source>
        <strain evidence="1">UBA10227</strain>
    </source>
</reference>
<organism evidence="1 2">
    <name type="scientific">Xanthomarina gelatinilytica</name>
    <dbReference type="NCBI Taxonomy" id="1137281"/>
    <lineage>
        <taxon>Bacteria</taxon>
        <taxon>Pseudomonadati</taxon>
        <taxon>Bacteroidota</taxon>
        <taxon>Flavobacteriia</taxon>
        <taxon>Flavobacteriales</taxon>
        <taxon>Flavobacteriaceae</taxon>
        <taxon>Xanthomarina</taxon>
    </lineage>
</organism>
<evidence type="ECO:0000313" key="1">
    <source>
        <dbReference type="EMBL" id="HCY82410.1"/>
    </source>
</evidence>
<gene>
    <name evidence="1" type="ORF">DHV22_12840</name>
</gene>
<name>A0A3D6BT30_9FLAO</name>
<evidence type="ECO:0008006" key="3">
    <source>
        <dbReference type="Google" id="ProtNLM"/>
    </source>
</evidence>
<protein>
    <recommendedName>
        <fullName evidence="3">Tetratricopeptide repeat protein</fullName>
    </recommendedName>
</protein>
<comment type="caution">
    <text evidence="1">The sequence shown here is derived from an EMBL/GenBank/DDBJ whole genome shotgun (WGS) entry which is preliminary data.</text>
</comment>